<evidence type="ECO:0000259" key="4">
    <source>
        <dbReference type="Pfam" id="PF02894"/>
    </source>
</evidence>
<dbReference type="GO" id="GO:0000166">
    <property type="term" value="F:nucleotide binding"/>
    <property type="evidence" value="ECO:0007669"/>
    <property type="project" value="InterPro"/>
</dbReference>
<feature type="domain" description="Gfo/Idh/MocA-like oxidoreductase C-terminal" evidence="4">
    <location>
        <begin position="151"/>
        <end position="374"/>
    </location>
</feature>
<dbReference type="SUPFAM" id="SSF51735">
    <property type="entry name" value="NAD(P)-binding Rossmann-fold domains"/>
    <property type="match status" value="1"/>
</dbReference>
<evidence type="ECO:0000259" key="3">
    <source>
        <dbReference type="Pfam" id="PF01408"/>
    </source>
</evidence>
<dbReference type="PANTHER" id="PTHR43708">
    <property type="entry name" value="CONSERVED EXPRESSED OXIDOREDUCTASE (EUROFUNG)"/>
    <property type="match status" value="1"/>
</dbReference>
<dbReference type="InterPro" id="IPR051317">
    <property type="entry name" value="Gfo/Idh/MocA_oxidoreduct"/>
</dbReference>
<reference evidence="6" key="1">
    <citation type="journal article" date="2014" name="Proc. Natl. Acad. Sci. U.S.A.">
        <title>Extensive sampling of basidiomycete genomes demonstrates inadequacy of the white-rot/brown-rot paradigm for wood decay fungi.</title>
        <authorList>
            <person name="Riley R."/>
            <person name="Salamov A.A."/>
            <person name="Brown D.W."/>
            <person name="Nagy L.G."/>
            <person name="Floudas D."/>
            <person name="Held B.W."/>
            <person name="Levasseur A."/>
            <person name="Lombard V."/>
            <person name="Morin E."/>
            <person name="Otillar R."/>
            <person name="Lindquist E.A."/>
            <person name="Sun H."/>
            <person name="LaButti K.M."/>
            <person name="Schmutz J."/>
            <person name="Jabbour D."/>
            <person name="Luo H."/>
            <person name="Baker S.E."/>
            <person name="Pisabarro A.G."/>
            <person name="Walton J.D."/>
            <person name="Blanchette R.A."/>
            <person name="Henrissat B."/>
            <person name="Martin F."/>
            <person name="Cullen D."/>
            <person name="Hibbett D.S."/>
            <person name="Grigoriev I.V."/>
        </authorList>
    </citation>
    <scope>NUCLEOTIDE SEQUENCE [LARGE SCALE GENOMIC DNA]</scope>
    <source>
        <strain evidence="6">CBS 339.88</strain>
    </source>
</reference>
<comment type="similarity">
    <text evidence="1">Belongs to the Gfo/Idh/MocA family.</text>
</comment>
<feature type="domain" description="Gfo/Idh/MocA-like oxidoreductase N-terminal" evidence="3">
    <location>
        <begin position="6"/>
        <end position="125"/>
    </location>
</feature>
<dbReference type="OrthoDB" id="446809at2759"/>
<gene>
    <name evidence="5" type="ORF">GALMADRAFT_229741</name>
</gene>
<dbReference type="STRING" id="685588.A0A067STR8"/>
<dbReference type="InterPro" id="IPR036291">
    <property type="entry name" value="NAD(P)-bd_dom_sf"/>
</dbReference>
<name>A0A067STR8_GALM3</name>
<evidence type="ECO:0000256" key="1">
    <source>
        <dbReference type="ARBA" id="ARBA00010928"/>
    </source>
</evidence>
<dbReference type="AlphaFoldDB" id="A0A067STR8"/>
<protein>
    <recommendedName>
        <fullName evidence="7">Gfo/Idh/MocA-like oxidoreductase N-terminal domain-containing protein</fullName>
    </recommendedName>
</protein>
<dbReference type="InterPro" id="IPR004104">
    <property type="entry name" value="Gfo/Idh/MocA-like_OxRdtase_C"/>
</dbReference>
<sequence length="379" mass="41660">MVRPINTCVLGVGLSGLTFHAPFILALPDVFTLHSVLERNPRAEGGKVKERFDVNVKIHRSLDEVLADPDVELVIIGTPNYTHFDFAKAALNAGKHVLVDKPVTASVEQAKELGASAQSKGLVLYAFQNARWNSDFLALKKLLAEPETSPHSLGAITEFESHYDRFRRGLKGTWKDQALPAAGLTYDLGSHLIDQALCLFGRPARITAFIQNLRGLGNPDIDDSFTIYMQYDAGKRNPYLLTVILRSHTLSARSPQLRYIVRGVNGTYTKYGIDVQEAQLKVMSSPKEILEEQYGMEPESIWGTVEKIEADDLTVTKSTWPSSDAGAYIDLFKNLGAAIRDGGELAVKWEEATSVIELIELAHRSSRDGVTVPVPAAAS</sequence>
<keyword evidence="6" id="KW-1185">Reference proteome</keyword>
<dbReference type="Gene3D" id="3.30.360.10">
    <property type="entry name" value="Dihydrodipicolinate Reductase, domain 2"/>
    <property type="match status" value="1"/>
</dbReference>
<evidence type="ECO:0000313" key="5">
    <source>
        <dbReference type="EMBL" id="KDR71089.1"/>
    </source>
</evidence>
<accession>A0A067STR8</accession>
<dbReference type="Pfam" id="PF02894">
    <property type="entry name" value="GFO_IDH_MocA_C"/>
    <property type="match status" value="1"/>
</dbReference>
<dbReference type="HOGENOM" id="CLU_023194_19_0_1"/>
<evidence type="ECO:0000256" key="2">
    <source>
        <dbReference type="ARBA" id="ARBA00023002"/>
    </source>
</evidence>
<evidence type="ECO:0000313" key="6">
    <source>
        <dbReference type="Proteomes" id="UP000027222"/>
    </source>
</evidence>
<organism evidence="5 6">
    <name type="scientific">Galerina marginata (strain CBS 339.88)</name>
    <dbReference type="NCBI Taxonomy" id="685588"/>
    <lineage>
        <taxon>Eukaryota</taxon>
        <taxon>Fungi</taxon>
        <taxon>Dikarya</taxon>
        <taxon>Basidiomycota</taxon>
        <taxon>Agaricomycotina</taxon>
        <taxon>Agaricomycetes</taxon>
        <taxon>Agaricomycetidae</taxon>
        <taxon>Agaricales</taxon>
        <taxon>Agaricineae</taxon>
        <taxon>Strophariaceae</taxon>
        <taxon>Galerina</taxon>
    </lineage>
</organism>
<dbReference type="Proteomes" id="UP000027222">
    <property type="component" value="Unassembled WGS sequence"/>
</dbReference>
<evidence type="ECO:0008006" key="7">
    <source>
        <dbReference type="Google" id="ProtNLM"/>
    </source>
</evidence>
<dbReference type="GO" id="GO:0016491">
    <property type="term" value="F:oxidoreductase activity"/>
    <property type="evidence" value="ECO:0007669"/>
    <property type="project" value="UniProtKB-KW"/>
</dbReference>
<dbReference type="InterPro" id="IPR000683">
    <property type="entry name" value="Gfo/Idh/MocA-like_OxRdtase_N"/>
</dbReference>
<dbReference type="Pfam" id="PF01408">
    <property type="entry name" value="GFO_IDH_MocA"/>
    <property type="match status" value="1"/>
</dbReference>
<dbReference type="Gene3D" id="3.40.50.720">
    <property type="entry name" value="NAD(P)-binding Rossmann-like Domain"/>
    <property type="match status" value="1"/>
</dbReference>
<dbReference type="PANTHER" id="PTHR43708:SF5">
    <property type="entry name" value="CONSERVED EXPRESSED OXIDOREDUCTASE (EUROFUNG)-RELATED"/>
    <property type="match status" value="1"/>
</dbReference>
<dbReference type="EMBL" id="KL142394">
    <property type="protein sequence ID" value="KDR71089.1"/>
    <property type="molecule type" value="Genomic_DNA"/>
</dbReference>
<keyword evidence="2" id="KW-0560">Oxidoreductase</keyword>
<proteinExistence type="inferred from homology"/>